<feature type="transmembrane region" description="Helical" evidence="1">
    <location>
        <begin position="372"/>
        <end position="393"/>
    </location>
</feature>
<keyword evidence="1" id="KW-0472">Membrane</keyword>
<dbReference type="PANTHER" id="PTHR34219:SF1">
    <property type="entry name" value="PEPSY DOMAIN-CONTAINING PROTEIN"/>
    <property type="match status" value="1"/>
</dbReference>
<dbReference type="Pfam" id="PF03413">
    <property type="entry name" value="PepSY"/>
    <property type="match status" value="2"/>
</dbReference>
<evidence type="ECO:0000256" key="1">
    <source>
        <dbReference type="SAM" id="Phobius"/>
    </source>
</evidence>
<dbReference type="PANTHER" id="PTHR34219">
    <property type="entry name" value="IRON-REGULATED INNER MEMBRANE PROTEIN-RELATED"/>
    <property type="match status" value="1"/>
</dbReference>
<dbReference type="Proteomes" id="UP000030408">
    <property type="component" value="Unassembled WGS sequence"/>
</dbReference>
<feature type="transmembrane region" description="Helical" evidence="1">
    <location>
        <begin position="201"/>
        <end position="223"/>
    </location>
</feature>
<reference evidence="3 4" key="1">
    <citation type="submission" date="2014-02" db="EMBL/GenBank/DDBJ databases">
        <title>Draft genome sequence of Lysinibacillus sinduriensis JCM 15800.</title>
        <authorList>
            <person name="Zhang F."/>
            <person name="Wang G."/>
            <person name="Zhang L."/>
        </authorList>
    </citation>
    <scope>NUCLEOTIDE SEQUENCE [LARGE SCALE GENOMIC DNA]</scope>
    <source>
        <strain evidence="3 4">JCM 15800</strain>
    </source>
</reference>
<feature type="domain" description="PepSY" evidence="2">
    <location>
        <begin position="71"/>
        <end position="127"/>
    </location>
</feature>
<evidence type="ECO:0000313" key="4">
    <source>
        <dbReference type="Proteomes" id="UP000030408"/>
    </source>
</evidence>
<comment type="caution">
    <text evidence="3">The sequence shown here is derived from an EMBL/GenBank/DDBJ whole genome shotgun (WGS) entry which is preliminary data.</text>
</comment>
<dbReference type="InterPro" id="IPR025711">
    <property type="entry name" value="PepSY"/>
</dbReference>
<dbReference type="AlphaFoldDB" id="A0A0A3ILC9"/>
<dbReference type="RefSeq" id="WP_036200622.1">
    <property type="nucleotide sequence ID" value="NZ_AVCY01000006.1"/>
</dbReference>
<accession>A0A0A3ILC9</accession>
<keyword evidence="4" id="KW-1185">Reference proteome</keyword>
<feature type="transmembrane region" description="Helical" evidence="1">
    <location>
        <begin position="155"/>
        <end position="175"/>
    </location>
</feature>
<dbReference type="STRING" id="1384057.CD33_10925"/>
<dbReference type="InterPro" id="IPR005625">
    <property type="entry name" value="PepSY-ass_TM"/>
</dbReference>
<dbReference type="eggNOG" id="COG3182">
    <property type="taxonomic scope" value="Bacteria"/>
</dbReference>
<feature type="domain" description="PepSY" evidence="2">
    <location>
        <begin position="283"/>
        <end position="341"/>
    </location>
</feature>
<dbReference type="Pfam" id="PF03929">
    <property type="entry name" value="PepSY_TM"/>
    <property type="match status" value="1"/>
</dbReference>
<feature type="transmembrane region" description="Helical" evidence="1">
    <location>
        <begin position="28"/>
        <end position="50"/>
    </location>
</feature>
<name>A0A0A3ILC9_9BACL</name>
<dbReference type="EMBL" id="JPVO01000050">
    <property type="protein sequence ID" value="KGR75637.1"/>
    <property type="molecule type" value="Genomic_DNA"/>
</dbReference>
<keyword evidence="1" id="KW-1133">Transmembrane helix</keyword>
<evidence type="ECO:0000313" key="3">
    <source>
        <dbReference type="EMBL" id="KGR75637.1"/>
    </source>
</evidence>
<organism evidence="3 4">
    <name type="scientific">Ureibacillus sinduriensis BLB-1 = JCM 15800</name>
    <dbReference type="NCBI Taxonomy" id="1384057"/>
    <lineage>
        <taxon>Bacteria</taxon>
        <taxon>Bacillati</taxon>
        <taxon>Bacillota</taxon>
        <taxon>Bacilli</taxon>
        <taxon>Bacillales</taxon>
        <taxon>Caryophanaceae</taxon>
        <taxon>Ureibacillus</taxon>
    </lineage>
</organism>
<proteinExistence type="predicted"/>
<feature type="transmembrane region" description="Helical" evidence="1">
    <location>
        <begin position="414"/>
        <end position="439"/>
    </location>
</feature>
<gene>
    <name evidence="3" type="ORF">CD33_10925</name>
</gene>
<sequence>MGTVQSPSTENKKQNGNSVYRTIWRWHFYAGILFAPFLLILAITGSIYLFKPQIEQNLYQDYWVVAPNGDKLPASQQIAKAKELYPEALVTTFRPGESESRSSEVGISQKNESFTVFIDPYSGESLGTLNNEDRIMDRIEEFHGELMAGTIGDRIVELVACWAVVLIVTGLFLWYPRKKQNIFGVIIPRFNKGKKILRRDLHAVPAFWITAGMLFLIMTGLPWSGFWGNNFQSIVTNSGEGYPPSVWIGSAPASDVKTKDIAEVPWAAETLDVPISDIQGFTKLPIDDVVATANREGIVPGYTIFIPNDQEGVYTLSAFPPKAEDEATMHIDQYSGAVLADYRYDNYGVVGKIVAWGITLHKGTQFGLINQIVSLLICLGMILVVVSGFYLWMKRRPTKEMGAPKAPSITKAKIFLFVLIGLGILFPLVGLSLIFVWIVDFLVIQRIPAVKKFMNA</sequence>
<keyword evidence="1" id="KW-0812">Transmembrane</keyword>
<dbReference type="OrthoDB" id="111691at2"/>
<evidence type="ECO:0000259" key="2">
    <source>
        <dbReference type="Pfam" id="PF03413"/>
    </source>
</evidence>
<protein>
    <recommendedName>
        <fullName evidence="2">PepSY domain-containing protein</fullName>
    </recommendedName>
</protein>